<dbReference type="GO" id="GO:0008160">
    <property type="term" value="F:protein tyrosine phosphatase activator activity"/>
    <property type="evidence" value="ECO:0007669"/>
    <property type="project" value="TreeGrafter"/>
</dbReference>
<dbReference type="AlphaFoldDB" id="A0A6J2TYV1"/>
<evidence type="ECO:0000256" key="3">
    <source>
        <dbReference type="ARBA" id="ARBA00011019"/>
    </source>
</evidence>
<dbReference type="EC" id="5.2.1.8" evidence="4 10"/>
<evidence type="ECO:0000256" key="2">
    <source>
        <dbReference type="ARBA" id="ARBA00004496"/>
    </source>
</evidence>
<dbReference type="Pfam" id="PF03095">
    <property type="entry name" value="PTPA"/>
    <property type="match status" value="1"/>
</dbReference>
<dbReference type="CDD" id="cd04087">
    <property type="entry name" value="PTPA"/>
    <property type="match status" value="1"/>
</dbReference>
<dbReference type="GeneID" id="115628751"/>
<comment type="catalytic activity">
    <reaction evidence="1 10">
        <text>[protein]-peptidylproline (omega=180) = [protein]-peptidylproline (omega=0)</text>
        <dbReference type="Rhea" id="RHEA:16237"/>
        <dbReference type="Rhea" id="RHEA-COMP:10747"/>
        <dbReference type="Rhea" id="RHEA-COMP:10748"/>
        <dbReference type="ChEBI" id="CHEBI:83833"/>
        <dbReference type="ChEBI" id="CHEBI:83834"/>
        <dbReference type="EC" id="5.2.1.8"/>
    </reaction>
</comment>
<evidence type="ECO:0000256" key="8">
    <source>
        <dbReference type="ARBA" id="ARBA00044786"/>
    </source>
</evidence>
<dbReference type="InterPro" id="IPR043170">
    <property type="entry name" value="PTPA_C_lid"/>
</dbReference>
<dbReference type="RefSeq" id="XP_030380820.1">
    <property type="nucleotide sequence ID" value="XM_030524960.1"/>
</dbReference>
<dbReference type="SUPFAM" id="SSF140984">
    <property type="entry name" value="PTPA-like"/>
    <property type="match status" value="1"/>
</dbReference>
<evidence type="ECO:0000256" key="11">
    <source>
        <dbReference type="SAM" id="MobiDB-lite"/>
    </source>
</evidence>
<accession>A0A6J2TYV1</accession>
<dbReference type="GO" id="GO:0005737">
    <property type="term" value="C:cytoplasm"/>
    <property type="evidence" value="ECO:0007669"/>
    <property type="project" value="UniProtKB-SubCell"/>
</dbReference>
<keyword evidence="12" id="KW-1185">Reference proteome</keyword>
<dbReference type="InterPro" id="IPR037218">
    <property type="entry name" value="PTPA_sf"/>
</dbReference>
<reference evidence="13" key="1">
    <citation type="submission" date="2025-08" db="UniProtKB">
        <authorList>
            <consortium name="RefSeq"/>
        </authorList>
    </citation>
    <scope>IDENTIFICATION</scope>
    <source>
        <strain evidence="13">11010-0011.00</strain>
        <tissue evidence="13">Whole body</tissue>
    </source>
</reference>
<evidence type="ECO:0000313" key="12">
    <source>
        <dbReference type="Proteomes" id="UP000504634"/>
    </source>
</evidence>
<feature type="compositionally biased region" description="Acidic residues" evidence="11">
    <location>
        <begin position="376"/>
        <end position="388"/>
    </location>
</feature>
<dbReference type="GO" id="GO:0000159">
    <property type="term" value="C:protein phosphatase type 2A complex"/>
    <property type="evidence" value="ECO:0007669"/>
    <property type="project" value="TreeGrafter"/>
</dbReference>
<dbReference type="Proteomes" id="UP000504634">
    <property type="component" value="Unplaced"/>
</dbReference>
<evidence type="ECO:0000256" key="9">
    <source>
        <dbReference type="ARBA" id="ARBA00044820"/>
    </source>
</evidence>
<protein>
    <recommendedName>
        <fullName evidence="8 10">Serine/threonine-protein phosphatase 2A activator</fullName>
        <ecNumber evidence="4 10">5.2.1.8</ecNumber>
    </recommendedName>
    <alternativeName>
        <fullName evidence="9 10">Phosphotyrosyl phosphatase activator</fullName>
    </alternativeName>
</protein>
<dbReference type="PANTHER" id="PTHR10012">
    <property type="entry name" value="SERINE/THREONINE-PROTEIN PHOSPHATASE 2A REGULATORY SUBUNIT B"/>
    <property type="match status" value="1"/>
</dbReference>
<dbReference type="GO" id="GO:0007052">
    <property type="term" value="P:mitotic spindle organization"/>
    <property type="evidence" value="ECO:0007669"/>
    <property type="project" value="TreeGrafter"/>
</dbReference>
<evidence type="ECO:0000256" key="4">
    <source>
        <dbReference type="ARBA" id="ARBA00013194"/>
    </source>
</evidence>
<evidence type="ECO:0000256" key="6">
    <source>
        <dbReference type="ARBA" id="ARBA00023110"/>
    </source>
</evidence>
<evidence type="ECO:0000313" key="13">
    <source>
        <dbReference type="RefSeq" id="XP_030380820.1"/>
    </source>
</evidence>
<feature type="compositionally biased region" description="Basic residues" evidence="11">
    <location>
        <begin position="432"/>
        <end position="441"/>
    </location>
</feature>
<feature type="compositionally biased region" description="Basic and acidic residues" evidence="11">
    <location>
        <begin position="413"/>
        <end position="431"/>
    </location>
</feature>
<dbReference type="PANTHER" id="PTHR10012:SF0">
    <property type="entry name" value="SERINE_THREONINE-PROTEIN PHOSPHATASE 2A ACTIVATOR"/>
    <property type="match status" value="1"/>
</dbReference>
<evidence type="ECO:0000256" key="1">
    <source>
        <dbReference type="ARBA" id="ARBA00000971"/>
    </source>
</evidence>
<comment type="similarity">
    <text evidence="3 10">Belongs to the PTPA-type PPIase family.</text>
</comment>
<keyword evidence="7 10" id="KW-0413">Isomerase</keyword>
<dbReference type="GO" id="GO:0003755">
    <property type="term" value="F:peptidyl-prolyl cis-trans isomerase activity"/>
    <property type="evidence" value="ECO:0007669"/>
    <property type="project" value="UniProtKB-KW"/>
</dbReference>
<dbReference type="InterPro" id="IPR004327">
    <property type="entry name" value="Phstyr_phstse_ac"/>
</dbReference>
<dbReference type="Gene3D" id="1.20.120.1150">
    <property type="match status" value="1"/>
</dbReference>
<dbReference type="GO" id="GO:0005634">
    <property type="term" value="C:nucleus"/>
    <property type="evidence" value="ECO:0007669"/>
    <property type="project" value="TreeGrafter"/>
</dbReference>
<sequence>MEVEQLDKKAEILDKHIANFCSQINFGPVPRVRKAADVSKWQISKAYYELVAYINNTASLIQGMSVMDDYAVTPEMCNIMEIFDRLDCLIEANPPLLHEPDSDIDHIDFPSIQCYGNHAYRAWSRNMLREIFPLIEHAIPRNKCHYVNELGHYLSESFGNSTRIDYGTGHELSFAFFLVSLFRANILKRKDLKASVLLLFHRYLGFVRRLQRLYNMETAGSSGPYSLDDFQFLPYLWGAAQLCVGESFAPRQMLDTDILEEYKHDNLLVSCVAYTGDRKKGTYAAHSTQLWCIPALDSWDEVYYGLYDMYKRTVLHQFTVMQHANFGKLMVFDRVRIGTDLVPPRLGKLLEFNEDEPVAEKTVDDDFHYSRTPSLSEDESDVSEETEESEKTKASEKTEEVAADKSEDTEETNTEKTTKAEKTGKSKIFEKPKKRKKHRKLRSPEEDDKDPRAPPRKGANSDPMQMPTISTHRKRNRKPGVIPMSPITLAPDNVYCSPSFEMEHSVITTGTTSSDISGTSVQFRSMTKSHGRPTVYHAHRPHFNLPQTVARRTEVSVSPTHDGNTRSVELRFKSMLLVQEREESSDS</sequence>
<feature type="region of interest" description="Disordered" evidence="11">
    <location>
        <begin position="360"/>
        <end position="485"/>
    </location>
</feature>
<proteinExistence type="inferred from homology"/>
<comment type="subcellular location">
    <subcellularLocation>
        <location evidence="2 10">Cytoplasm</location>
    </subcellularLocation>
</comment>
<gene>
    <name evidence="13" type="primary">LOC115628751</name>
</gene>
<evidence type="ECO:0000256" key="7">
    <source>
        <dbReference type="ARBA" id="ARBA00023235"/>
    </source>
</evidence>
<evidence type="ECO:0000256" key="10">
    <source>
        <dbReference type="RuleBase" id="RU361210"/>
    </source>
</evidence>
<name>A0A6J2TYV1_DROLE</name>
<evidence type="ECO:0000256" key="5">
    <source>
        <dbReference type="ARBA" id="ARBA00022490"/>
    </source>
</evidence>
<keyword evidence="5 10" id="KW-0963">Cytoplasm</keyword>
<comment type="function">
    <text evidence="10">PPIases accelerate the folding of proteins. It catalyzes the cis-trans isomerization of proline imidic peptide bonds in oligopeptides.</text>
</comment>
<keyword evidence="6 10" id="KW-0697">Rotamase</keyword>
<dbReference type="OrthoDB" id="16120at2759"/>
<feature type="compositionally biased region" description="Basic and acidic residues" evidence="11">
    <location>
        <begin position="360"/>
        <end position="369"/>
    </location>
</feature>
<feature type="compositionally biased region" description="Basic and acidic residues" evidence="11">
    <location>
        <begin position="389"/>
        <end position="406"/>
    </location>
</feature>
<organism evidence="12 13">
    <name type="scientific">Drosophila lebanonensis</name>
    <name type="common">Fruit fly</name>
    <name type="synonym">Scaptodrosophila lebanonensis</name>
    <dbReference type="NCBI Taxonomy" id="7225"/>
    <lineage>
        <taxon>Eukaryota</taxon>
        <taxon>Metazoa</taxon>
        <taxon>Ecdysozoa</taxon>
        <taxon>Arthropoda</taxon>
        <taxon>Hexapoda</taxon>
        <taxon>Insecta</taxon>
        <taxon>Pterygota</taxon>
        <taxon>Neoptera</taxon>
        <taxon>Endopterygota</taxon>
        <taxon>Diptera</taxon>
        <taxon>Brachycera</taxon>
        <taxon>Muscomorpha</taxon>
        <taxon>Ephydroidea</taxon>
        <taxon>Drosophilidae</taxon>
        <taxon>Scaptodrosophila</taxon>
    </lineage>
</organism>